<proteinExistence type="predicted"/>
<evidence type="ECO:0000313" key="2">
    <source>
        <dbReference type="EMBL" id="GFD28541.1"/>
    </source>
</evidence>
<dbReference type="EMBL" id="BKCJ011386371">
    <property type="protein sequence ID" value="GFD28541.1"/>
    <property type="molecule type" value="Genomic_DNA"/>
</dbReference>
<reference evidence="2" key="1">
    <citation type="journal article" date="2019" name="Sci. Rep.">
        <title>Draft genome of Tanacetum cinerariifolium, the natural source of mosquito coil.</title>
        <authorList>
            <person name="Yamashiro T."/>
            <person name="Shiraishi A."/>
            <person name="Satake H."/>
            <person name="Nakayama K."/>
        </authorList>
    </citation>
    <scope>NUCLEOTIDE SEQUENCE</scope>
</reference>
<name>A0A699V3T6_TANCI</name>
<evidence type="ECO:0000256" key="1">
    <source>
        <dbReference type="SAM" id="MobiDB-lite"/>
    </source>
</evidence>
<accession>A0A699V3T6</accession>
<feature type="non-terminal residue" evidence="2">
    <location>
        <position position="1"/>
    </location>
</feature>
<sequence length="97" mass="10369">PAWLFDIDSLSQTMNYHPVIAENQSNPTAVSATELNFINSTNDVSAAGPSNDAMPNLEDLSHNADDVGAEADTNNMESEISVSPIPTTKIQKDHPTS</sequence>
<protein>
    <submittedName>
        <fullName evidence="2">Uncharacterized protein</fullName>
    </submittedName>
</protein>
<feature type="compositionally biased region" description="Polar residues" evidence="1">
    <location>
        <begin position="72"/>
        <end position="89"/>
    </location>
</feature>
<feature type="non-terminal residue" evidence="2">
    <location>
        <position position="97"/>
    </location>
</feature>
<comment type="caution">
    <text evidence="2">The sequence shown here is derived from an EMBL/GenBank/DDBJ whole genome shotgun (WGS) entry which is preliminary data.</text>
</comment>
<feature type="region of interest" description="Disordered" evidence="1">
    <location>
        <begin position="66"/>
        <end position="97"/>
    </location>
</feature>
<gene>
    <name evidence="2" type="ORF">Tci_900510</name>
</gene>
<dbReference type="AlphaFoldDB" id="A0A699V3T6"/>
<organism evidence="2">
    <name type="scientific">Tanacetum cinerariifolium</name>
    <name type="common">Dalmatian daisy</name>
    <name type="synonym">Chrysanthemum cinerariifolium</name>
    <dbReference type="NCBI Taxonomy" id="118510"/>
    <lineage>
        <taxon>Eukaryota</taxon>
        <taxon>Viridiplantae</taxon>
        <taxon>Streptophyta</taxon>
        <taxon>Embryophyta</taxon>
        <taxon>Tracheophyta</taxon>
        <taxon>Spermatophyta</taxon>
        <taxon>Magnoliopsida</taxon>
        <taxon>eudicotyledons</taxon>
        <taxon>Gunneridae</taxon>
        <taxon>Pentapetalae</taxon>
        <taxon>asterids</taxon>
        <taxon>campanulids</taxon>
        <taxon>Asterales</taxon>
        <taxon>Asteraceae</taxon>
        <taxon>Asteroideae</taxon>
        <taxon>Anthemideae</taxon>
        <taxon>Anthemidinae</taxon>
        <taxon>Tanacetum</taxon>
    </lineage>
</organism>